<dbReference type="OrthoDB" id="15150at10239"/>
<gene>
    <name evidence="1" type="primary">39k</name>
</gene>
<keyword evidence="2" id="KW-1185">Reference proteome</keyword>
<organism evidence="1 2">
    <name type="scientific">Cnaphalocrocis medinalis granulovirus</name>
    <dbReference type="NCBI Taxonomy" id="1750712"/>
    <lineage>
        <taxon>Viruses</taxon>
        <taxon>Viruses incertae sedis</taxon>
        <taxon>Naldaviricetes</taxon>
        <taxon>Lefavirales</taxon>
        <taxon>Baculoviridae</taxon>
        <taxon>Betabaculovirus</taxon>
        <taxon>Betabaculovirus cnamedinalis</taxon>
    </lineage>
</organism>
<dbReference type="Proteomes" id="UP000202719">
    <property type="component" value="Segment"/>
</dbReference>
<reference evidence="1 2" key="1">
    <citation type="journal article" date="2015" name="Virol. Sin.">
        <title>Genome sequencing and analysis of a granulovirus isolated from the Asiatic rice leafroller, Cnaphalocrocis medinalis.</title>
        <authorList>
            <person name="Zhang S."/>
            <person name="Zhu Z."/>
            <person name="Sun S."/>
            <person name="Chen Q."/>
            <person name="Deng F."/>
            <person name="Yang K."/>
        </authorList>
    </citation>
    <scope>NUCLEOTIDE SEQUENCE [LARGE SCALE GENOMIC DNA]</scope>
    <source>
        <strain evidence="1 2">Enping</strain>
    </source>
</reference>
<dbReference type="EMBL" id="KU593505">
    <property type="protein sequence ID" value="AMF83782.1"/>
    <property type="molecule type" value="Genomic_DNA"/>
</dbReference>
<dbReference type="GeneID" id="26855057"/>
<proteinExistence type="predicted"/>
<dbReference type="KEGG" id="vg:26855057"/>
<accession>A0A120L146</accession>
<evidence type="ECO:0000313" key="2">
    <source>
        <dbReference type="Proteomes" id="UP000202719"/>
    </source>
</evidence>
<name>A0A120L146_9BBAC</name>
<sequence length="379" mass="43551">MKGTTQQHNNNSNKNSYAIDIKNVQNRNELMNIFTNKQFCQLLQDKTINVKLNISINADITNPNSGDGLQLGQNNVNVAAASSSSSMSPLSPPLSPQLPTKTKKIGDYVVNSFIIYTSFLSKANIKVKKNMNVWNLMRDDPKYGNQFHDLMLWLECFVKGKYLKSAVNHNQQQPKQWYVLDETPRERLPSDDEERLVRKMIVQSALGVVVAAYNNNTNNTNNHFGDIEHILNNPDNNDIRALYAKLDDAQRERIKQVFTYELERLTRTGFDYNLCVERTTALKMFLNKNDLYLTTVPSTNEEWVVTKTLSNQQEVPSISLKRKYNSISKSNNNNNINNDDNDDEEEDKMVIDYSHLPSPNVITKEMVNDDDSDYMYNNK</sequence>
<dbReference type="RefSeq" id="YP_009229949.1">
    <property type="nucleotide sequence ID" value="NC_029304.2"/>
</dbReference>
<protein>
    <submittedName>
        <fullName evidence="1">39k</fullName>
    </submittedName>
</protein>
<evidence type="ECO:0000313" key="1">
    <source>
        <dbReference type="EMBL" id="AMF83782.1"/>
    </source>
</evidence>